<accession>A0A381ZJF0</accession>
<evidence type="ECO:0000313" key="7">
    <source>
        <dbReference type="EMBL" id="SVA89360.1"/>
    </source>
</evidence>
<dbReference type="SUPFAM" id="SSF141322">
    <property type="entry name" value="NfeD domain-like"/>
    <property type="match status" value="1"/>
</dbReference>
<keyword evidence="3 5" id="KW-1133">Transmembrane helix</keyword>
<feature type="domain" description="NfeD-like C-terminal" evidence="6">
    <location>
        <begin position="92"/>
        <end position="146"/>
    </location>
</feature>
<keyword evidence="2 5" id="KW-0812">Transmembrane</keyword>
<gene>
    <name evidence="7" type="ORF">METZ01_LOCUS142214</name>
</gene>
<evidence type="ECO:0000259" key="6">
    <source>
        <dbReference type="Pfam" id="PF01957"/>
    </source>
</evidence>
<dbReference type="PANTHER" id="PTHR33507">
    <property type="entry name" value="INNER MEMBRANE PROTEIN YBBJ"/>
    <property type="match status" value="1"/>
</dbReference>
<keyword evidence="4 5" id="KW-0472">Membrane</keyword>
<proteinExistence type="predicted"/>
<dbReference type="InterPro" id="IPR052165">
    <property type="entry name" value="Membrane_assoc_protease"/>
</dbReference>
<comment type="subcellular location">
    <subcellularLocation>
        <location evidence="1">Membrane</location>
        <topology evidence="1">Multi-pass membrane protein</topology>
    </subcellularLocation>
</comment>
<organism evidence="7">
    <name type="scientific">marine metagenome</name>
    <dbReference type="NCBI Taxonomy" id="408172"/>
    <lineage>
        <taxon>unclassified sequences</taxon>
        <taxon>metagenomes</taxon>
        <taxon>ecological metagenomes</taxon>
    </lineage>
</organism>
<dbReference type="InterPro" id="IPR012340">
    <property type="entry name" value="NA-bd_OB-fold"/>
</dbReference>
<evidence type="ECO:0000256" key="1">
    <source>
        <dbReference type="ARBA" id="ARBA00004141"/>
    </source>
</evidence>
<dbReference type="Gene3D" id="2.40.50.140">
    <property type="entry name" value="Nucleic acid-binding proteins"/>
    <property type="match status" value="1"/>
</dbReference>
<dbReference type="EMBL" id="UINC01021559">
    <property type="protein sequence ID" value="SVA89360.1"/>
    <property type="molecule type" value="Genomic_DNA"/>
</dbReference>
<evidence type="ECO:0000256" key="2">
    <source>
        <dbReference type="ARBA" id="ARBA00022692"/>
    </source>
</evidence>
<feature type="transmembrane region" description="Helical" evidence="5">
    <location>
        <begin position="6"/>
        <end position="21"/>
    </location>
</feature>
<name>A0A381ZJF0_9ZZZZ</name>
<feature type="transmembrane region" description="Helical" evidence="5">
    <location>
        <begin position="53"/>
        <end position="72"/>
    </location>
</feature>
<protein>
    <recommendedName>
        <fullName evidence="6">NfeD-like C-terminal domain-containing protein</fullName>
    </recommendedName>
</protein>
<sequence>MDIGAELGYAFIVLGILLFVIETFQPGFLLAVPATVLLVLGLLMVVAPSIVDGWMALPIILIVGCVTFYFTLQFYQSLAPPDSPPTGSMEVHIGKEGKIIRAVVAGTIEGKIKLGTQEFRANSNIDIPEGNRVRVTGADGIHLVVEAIE</sequence>
<dbReference type="GO" id="GO:0005886">
    <property type="term" value="C:plasma membrane"/>
    <property type="evidence" value="ECO:0007669"/>
    <property type="project" value="TreeGrafter"/>
</dbReference>
<feature type="transmembrane region" description="Helical" evidence="5">
    <location>
        <begin position="28"/>
        <end position="47"/>
    </location>
</feature>
<dbReference type="Pfam" id="PF01957">
    <property type="entry name" value="NfeD"/>
    <property type="match status" value="1"/>
</dbReference>
<dbReference type="InterPro" id="IPR002810">
    <property type="entry name" value="NfeD-like_C"/>
</dbReference>
<dbReference type="AlphaFoldDB" id="A0A381ZJF0"/>
<evidence type="ECO:0000256" key="3">
    <source>
        <dbReference type="ARBA" id="ARBA00022989"/>
    </source>
</evidence>
<evidence type="ECO:0000256" key="4">
    <source>
        <dbReference type="ARBA" id="ARBA00023136"/>
    </source>
</evidence>
<evidence type="ECO:0000256" key="5">
    <source>
        <dbReference type="SAM" id="Phobius"/>
    </source>
</evidence>
<dbReference type="PANTHER" id="PTHR33507:SF3">
    <property type="entry name" value="INNER MEMBRANE PROTEIN YBBJ"/>
    <property type="match status" value="1"/>
</dbReference>
<reference evidence="7" key="1">
    <citation type="submission" date="2018-05" db="EMBL/GenBank/DDBJ databases">
        <authorList>
            <person name="Lanie J.A."/>
            <person name="Ng W.-L."/>
            <person name="Kazmierczak K.M."/>
            <person name="Andrzejewski T.M."/>
            <person name="Davidsen T.M."/>
            <person name="Wayne K.J."/>
            <person name="Tettelin H."/>
            <person name="Glass J.I."/>
            <person name="Rusch D."/>
            <person name="Podicherti R."/>
            <person name="Tsui H.-C.T."/>
            <person name="Winkler M.E."/>
        </authorList>
    </citation>
    <scope>NUCLEOTIDE SEQUENCE</scope>
</reference>